<dbReference type="AlphaFoldDB" id="A0A1P8Q5J2"/>
<gene>
    <name evidence="2" type="ORF">BTM29_11400</name>
</gene>
<accession>A0A1P8Q5J2</accession>
<keyword evidence="3" id="KW-1185">Reference proteome</keyword>
<evidence type="ECO:0000313" key="2">
    <source>
        <dbReference type="EMBL" id="APX73120.1"/>
    </source>
</evidence>
<organism evidence="2 3">
    <name type="scientific">Companilactobacillus allii</name>
    <dbReference type="NCBI Taxonomy" id="1847728"/>
    <lineage>
        <taxon>Bacteria</taxon>
        <taxon>Bacillati</taxon>
        <taxon>Bacillota</taxon>
        <taxon>Bacilli</taxon>
        <taxon>Lactobacillales</taxon>
        <taxon>Lactobacillaceae</taxon>
        <taxon>Companilactobacillus</taxon>
    </lineage>
</organism>
<sequence>MGLFSNLFSPQEKPKVSSNYKMVVQNGNGFFNWNGNLYQSDIIRSIVRTKAQAVGKAVAKHIRGDNVNPDLYMKMLLKQPNPLMSGQMFQEKMTAMLELNNNAFAVITRDTNGFPTGIYPLSSATSFDGIIDAQGNVYVHFFLTEGRDMTFKYTDLIHLRKDYANNEIFGSPLGDTLTSLMNVVEVSNQGIIQAVKSSNAIRWLLVYNSSLRPEDLKDNAKQFADNYLKTESDTFGVAAVDSKADAKQVQINPYVPGKDQMEAVTDRIYSLFNINKAIIQASYNENQWISFYESQIEPILIQLSDQFTSKLFNTHQQAFDNHIELESSSMTYASMQTKLALAGFVDRGILSPNEVRDYFNLPPRDGGDEYILRKDTGKEKDMKGGVNNDDQSNGVNSSE</sequence>
<dbReference type="EMBL" id="CP019323">
    <property type="protein sequence ID" value="APX73120.1"/>
    <property type="molecule type" value="Genomic_DNA"/>
</dbReference>
<evidence type="ECO:0000256" key="1">
    <source>
        <dbReference type="SAM" id="MobiDB-lite"/>
    </source>
</evidence>
<proteinExistence type="predicted"/>
<feature type="compositionally biased region" description="Basic and acidic residues" evidence="1">
    <location>
        <begin position="365"/>
        <end position="383"/>
    </location>
</feature>
<name>A0A1P8Q5J2_9LACO</name>
<dbReference type="InterPro" id="IPR006944">
    <property type="entry name" value="Phage/GTA_portal"/>
</dbReference>
<dbReference type="STRING" id="1847728.BTM29_11400"/>
<protein>
    <submittedName>
        <fullName evidence="2">Phage portal protein</fullName>
    </submittedName>
</protein>
<reference evidence="3" key="1">
    <citation type="submission" date="2016-12" db="EMBL/GenBank/DDBJ databases">
        <authorList>
            <person name="Jung M.Y."/>
            <person name="Lee S.H."/>
        </authorList>
    </citation>
    <scope>NUCLEOTIDE SEQUENCE [LARGE SCALE GENOMIC DNA]</scope>
    <source>
        <strain evidence="3">WiKim39</strain>
    </source>
</reference>
<feature type="compositionally biased region" description="Polar residues" evidence="1">
    <location>
        <begin position="388"/>
        <end position="399"/>
    </location>
</feature>
<dbReference type="OrthoDB" id="2491at2"/>
<dbReference type="Proteomes" id="UP000187499">
    <property type="component" value="Chromosome"/>
</dbReference>
<dbReference type="RefSeq" id="WP_076617902.1">
    <property type="nucleotide sequence ID" value="NZ_CP019323.1"/>
</dbReference>
<dbReference type="KEGG" id="lalw:BTM29_11400"/>
<dbReference type="Pfam" id="PF04860">
    <property type="entry name" value="Phage_portal"/>
    <property type="match status" value="1"/>
</dbReference>
<feature type="region of interest" description="Disordered" evidence="1">
    <location>
        <begin position="364"/>
        <end position="399"/>
    </location>
</feature>
<evidence type="ECO:0000313" key="3">
    <source>
        <dbReference type="Proteomes" id="UP000187499"/>
    </source>
</evidence>